<evidence type="ECO:0000256" key="1">
    <source>
        <dbReference type="SAM" id="MobiDB-lite"/>
    </source>
</evidence>
<sequence>MKIASPLLPVERQTGMLGRAVARKTVSFDDILAQLGVSAASQPERGAARSNTAPEIGDTAVGFGERPVILLTVPPGSHESTSGRNHAVEGIARQVAAVARALIRGSHDFGTAEVRNASAPLITKKRPPSTSGSASGVTKTSSPALPKPNAIVDTEGVSTGRFTMQAASAAANRQTGDLSAPAGSAAGRVASNHTAGSIPIQAALVAMDDGFRLIVRLPSLSDEEQVELSKRLTELFAQMGETPPELVIHRSAMSSEGD</sequence>
<feature type="region of interest" description="Disordered" evidence="1">
    <location>
        <begin position="119"/>
        <end position="152"/>
    </location>
</feature>
<organism evidence="2 3">
    <name type="scientific">Pelagerythrobacter marensis</name>
    <dbReference type="NCBI Taxonomy" id="543877"/>
    <lineage>
        <taxon>Bacteria</taxon>
        <taxon>Pseudomonadati</taxon>
        <taxon>Pseudomonadota</taxon>
        <taxon>Alphaproteobacteria</taxon>
        <taxon>Sphingomonadales</taxon>
        <taxon>Erythrobacteraceae</taxon>
        <taxon>Pelagerythrobacter</taxon>
    </lineage>
</organism>
<dbReference type="EMBL" id="CP011805">
    <property type="protein sequence ID" value="AKM07970.1"/>
    <property type="molecule type" value="Genomic_DNA"/>
</dbReference>
<protein>
    <recommendedName>
        <fullName evidence="4">Flagellar hook-length control protein FliK</fullName>
    </recommendedName>
</protein>
<accession>A0A0G3X8S4</accession>
<reference evidence="2 3" key="1">
    <citation type="submission" date="2015-06" db="EMBL/GenBank/DDBJ databases">
        <authorList>
            <person name="Kim K.M."/>
        </authorList>
    </citation>
    <scope>NUCLEOTIDE SEQUENCE [LARGE SCALE GENOMIC DNA]</scope>
    <source>
        <strain evidence="2 3">KCTC 22370</strain>
    </source>
</reference>
<keyword evidence="3" id="KW-1185">Reference proteome</keyword>
<dbReference type="AlphaFoldDB" id="A0A0G3X8S4"/>
<feature type="compositionally biased region" description="Polar residues" evidence="1">
    <location>
        <begin position="128"/>
        <end position="143"/>
    </location>
</feature>
<dbReference type="KEGG" id="amx:AM2010_1908"/>
<evidence type="ECO:0000313" key="3">
    <source>
        <dbReference type="Proteomes" id="UP000037643"/>
    </source>
</evidence>
<proteinExistence type="predicted"/>
<evidence type="ECO:0008006" key="4">
    <source>
        <dbReference type="Google" id="ProtNLM"/>
    </source>
</evidence>
<evidence type="ECO:0000313" key="2">
    <source>
        <dbReference type="EMBL" id="AKM07970.1"/>
    </source>
</evidence>
<dbReference type="PATRIC" id="fig|543877.4.peg.1937"/>
<dbReference type="STRING" id="543877.AM2010_1908"/>
<name>A0A0G3X8S4_9SPHN</name>
<dbReference type="Proteomes" id="UP000037643">
    <property type="component" value="Chromosome"/>
</dbReference>
<gene>
    <name evidence="2" type="ORF">AM2010_1908</name>
</gene>